<dbReference type="Pfam" id="PF14358">
    <property type="entry name" value="DUF4405"/>
    <property type="match status" value="1"/>
</dbReference>
<evidence type="ECO:0000313" key="3">
    <source>
        <dbReference type="EMBL" id="MBC2890039.1"/>
    </source>
</evidence>
<evidence type="ECO:0000259" key="2">
    <source>
        <dbReference type="Pfam" id="PF14358"/>
    </source>
</evidence>
<proteinExistence type="predicted"/>
<evidence type="ECO:0000256" key="1">
    <source>
        <dbReference type="SAM" id="Phobius"/>
    </source>
</evidence>
<dbReference type="AlphaFoldDB" id="A0A842JLI3"/>
<keyword evidence="4" id="KW-1185">Reference proteome</keyword>
<dbReference type="InterPro" id="IPR025517">
    <property type="entry name" value="DUF4405"/>
</dbReference>
<organism evidence="3 4">
    <name type="scientific">Gordonibacter massiliensis</name>
    <name type="common">ex Traore et al. 2017</name>
    <dbReference type="NCBI Taxonomy" id="1841863"/>
    <lineage>
        <taxon>Bacteria</taxon>
        <taxon>Bacillati</taxon>
        <taxon>Actinomycetota</taxon>
        <taxon>Coriobacteriia</taxon>
        <taxon>Eggerthellales</taxon>
        <taxon>Eggerthellaceae</taxon>
        <taxon>Gordonibacter</taxon>
    </lineage>
</organism>
<protein>
    <submittedName>
        <fullName evidence="3">DUF4405 domain-containing protein</fullName>
    </submittedName>
</protein>
<gene>
    <name evidence="3" type="ORF">H7313_11910</name>
</gene>
<feature type="domain" description="Flavinylation-associated cytochrome" evidence="2">
    <location>
        <begin position="73"/>
        <end position="131"/>
    </location>
</feature>
<name>A0A842JLI3_9ACTN</name>
<evidence type="ECO:0000313" key="4">
    <source>
        <dbReference type="Proteomes" id="UP000587396"/>
    </source>
</evidence>
<keyword evidence="1" id="KW-0812">Transmembrane</keyword>
<dbReference type="RefSeq" id="WP_185905794.1">
    <property type="nucleotide sequence ID" value="NZ_JACMSE010000009.1"/>
</dbReference>
<accession>A0A842JLI3</accession>
<comment type="caution">
    <text evidence="3">The sequence shown here is derived from an EMBL/GenBank/DDBJ whole genome shotgun (WGS) entry which is preliminary data.</text>
</comment>
<reference evidence="3 4" key="1">
    <citation type="submission" date="2020-08" db="EMBL/GenBank/DDBJ databases">
        <authorList>
            <person name="Liu C."/>
            <person name="Sun Q."/>
        </authorList>
    </citation>
    <scope>NUCLEOTIDE SEQUENCE [LARGE SCALE GENOMIC DNA]</scope>
    <source>
        <strain evidence="3 4">N22</strain>
    </source>
</reference>
<keyword evidence="1" id="KW-1133">Transmembrane helix</keyword>
<keyword evidence="1" id="KW-0472">Membrane</keyword>
<feature type="transmembrane region" description="Helical" evidence="1">
    <location>
        <begin position="7"/>
        <end position="28"/>
    </location>
</feature>
<feature type="transmembrane region" description="Helical" evidence="1">
    <location>
        <begin position="71"/>
        <end position="95"/>
    </location>
</feature>
<sequence>MEVRKNLAIDVIALAVYLVVSNPALTGIDAHEWLGLGVLLVFLVHCVAHADWVGSALFGFGRAAWSVRGNLALDVLILAAFAVVMVSGLGVSGAVLPSMGLYVEGYFFWDPLHSIAAKVLLALLLLHVVVHGKWIIGLIKKGKDTRDE</sequence>
<dbReference type="EMBL" id="JACMSE010000009">
    <property type="protein sequence ID" value="MBC2890039.1"/>
    <property type="molecule type" value="Genomic_DNA"/>
</dbReference>
<feature type="transmembrane region" description="Helical" evidence="1">
    <location>
        <begin position="34"/>
        <end position="59"/>
    </location>
</feature>
<feature type="transmembrane region" description="Helical" evidence="1">
    <location>
        <begin position="115"/>
        <end position="136"/>
    </location>
</feature>
<dbReference type="Proteomes" id="UP000587396">
    <property type="component" value="Unassembled WGS sequence"/>
</dbReference>